<dbReference type="AlphaFoldDB" id="A0A9D7SAP1"/>
<organism evidence="2 3">
    <name type="scientific">Candidatus Defluviibacterium haderslevense</name>
    <dbReference type="NCBI Taxonomy" id="2981993"/>
    <lineage>
        <taxon>Bacteria</taxon>
        <taxon>Pseudomonadati</taxon>
        <taxon>Bacteroidota</taxon>
        <taxon>Saprospiria</taxon>
        <taxon>Saprospirales</taxon>
        <taxon>Saprospiraceae</taxon>
        <taxon>Candidatus Defluviibacterium</taxon>
    </lineage>
</organism>
<sequence length="698" mass="75969">MNFRFLLSLLFCLITVLAYTQPSYDNCNTPQKIDKIQKYCSKVGEFNNINATPSGYSQATCWVGTSNDVWFSFKAFASDISVTIIGTNRLASPASPGGTLRSIQAALYSGICGGTIAELNCSIDSKAEGILALYEGGLVVGQDYLLRVDGVNGATGTFQLCLNNYFPPAQVEQDCNNATVICNNEPFVTQSVRGCGVNCNEAAGSCLGEGNSSSTSETQSTWYSWIASVDCKLTFVLTPLNPADDIDFAVYELPSGIHNCSDKKLLRCNATAPPCAGPTGLSLTANDTVENFNCNPGEDGFSKYIDMVAGRAYTICINNFTNSGIGFSMDWGGCDFIGPTAAFDVNPRFGLKCETTFTVTDSSFFPSGNIKSRVWNFGKDAIPATSTSIGPHAVNYYSFGEKYITLTIETELGCKVTQVLRIDVEPCCEDLPTLKLLIDSIVDLTCFQSNDGRIVFSGMDGTPYIDADSKEKFYQFSLDGINFAPLKNLSNLAAGTYRLYIQDAHGCTNSIEITINEPPPVVVTPSVDFSKIELGDEVVFSANAQPNNTYTYQWRNRDSIICKDCSFFKDRPYNSSFYVVTATDQNGCIGIDSISVEVIKNYTVHVPNVFSPNRDVINDFFNVIDSKGLAGVDLLQIYDRWGGLIFSSKNINVNDTKSGWDGKSKNKPVNPGVYVYLIQARFIDGTIKTVSGDVTLLL</sequence>
<dbReference type="Gene3D" id="2.60.40.10">
    <property type="entry name" value="Immunoglobulins"/>
    <property type="match status" value="1"/>
</dbReference>
<dbReference type="InterPro" id="IPR035986">
    <property type="entry name" value="PKD_dom_sf"/>
</dbReference>
<feature type="chain" id="PRO_5038736532" evidence="1">
    <location>
        <begin position="21"/>
        <end position="698"/>
    </location>
</feature>
<dbReference type="Proteomes" id="UP000808349">
    <property type="component" value="Unassembled WGS sequence"/>
</dbReference>
<proteinExistence type="predicted"/>
<feature type="signal peptide" evidence="1">
    <location>
        <begin position="1"/>
        <end position="20"/>
    </location>
</feature>
<dbReference type="SUPFAM" id="SSF49299">
    <property type="entry name" value="PKD domain"/>
    <property type="match status" value="1"/>
</dbReference>
<dbReference type="Pfam" id="PF13585">
    <property type="entry name" value="CHU_C"/>
    <property type="match status" value="1"/>
</dbReference>
<name>A0A9D7SAP1_9BACT</name>
<dbReference type="EMBL" id="JADKFW010000016">
    <property type="protein sequence ID" value="MBK9719145.1"/>
    <property type="molecule type" value="Genomic_DNA"/>
</dbReference>
<comment type="caution">
    <text evidence="2">The sequence shown here is derived from an EMBL/GenBank/DDBJ whole genome shotgun (WGS) entry which is preliminary data.</text>
</comment>
<evidence type="ECO:0000256" key="1">
    <source>
        <dbReference type="SAM" id="SignalP"/>
    </source>
</evidence>
<reference evidence="2 3" key="1">
    <citation type="submission" date="2020-10" db="EMBL/GenBank/DDBJ databases">
        <title>Connecting structure to function with the recovery of over 1000 high-quality activated sludge metagenome-assembled genomes encoding full-length rRNA genes using long-read sequencing.</title>
        <authorList>
            <person name="Singleton C.M."/>
            <person name="Petriglieri F."/>
            <person name="Kristensen J.M."/>
            <person name="Kirkegaard R.H."/>
            <person name="Michaelsen T.Y."/>
            <person name="Andersen M.H."/>
            <person name="Karst S.M."/>
            <person name="Dueholm M.S."/>
            <person name="Nielsen P.H."/>
            <person name="Albertsen M."/>
        </authorList>
    </citation>
    <scope>NUCLEOTIDE SEQUENCE [LARGE SCALE GENOMIC DNA]</scope>
    <source>
        <strain evidence="2">Ribe_18-Q3-R11-54_BAT3C.373</strain>
    </source>
</reference>
<keyword evidence="1" id="KW-0732">Signal</keyword>
<accession>A0A9D7SAP1</accession>
<gene>
    <name evidence="2" type="ORF">IPO85_16830</name>
</gene>
<evidence type="ECO:0000313" key="3">
    <source>
        <dbReference type="Proteomes" id="UP000808349"/>
    </source>
</evidence>
<evidence type="ECO:0000313" key="2">
    <source>
        <dbReference type="EMBL" id="MBK9719145.1"/>
    </source>
</evidence>
<dbReference type="NCBIfam" id="TIGR04131">
    <property type="entry name" value="Bac_Flav_CTERM"/>
    <property type="match status" value="1"/>
</dbReference>
<dbReference type="InterPro" id="IPR026341">
    <property type="entry name" value="T9SS_type_B"/>
</dbReference>
<dbReference type="InterPro" id="IPR013783">
    <property type="entry name" value="Ig-like_fold"/>
</dbReference>
<protein>
    <submittedName>
        <fullName evidence="2">Gliding motility-associated C-terminal domain-containing protein</fullName>
    </submittedName>
</protein>